<evidence type="ECO:0000313" key="1">
    <source>
        <dbReference type="EMBL" id="KUM99367.1"/>
    </source>
</evidence>
<dbReference type="STRING" id="67386.AQI95_39730"/>
<dbReference type="Gene3D" id="3.90.1200.10">
    <property type="match status" value="1"/>
</dbReference>
<dbReference type="AlphaFoldDB" id="A0A117PYJ7"/>
<dbReference type="InterPro" id="IPR011009">
    <property type="entry name" value="Kinase-like_dom_sf"/>
</dbReference>
<dbReference type="Proteomes" id="UP000053127">
    <property type="component" value="Unassembled WGS sequence"/>
</dbReference>
<dbReference type="SUPFAM" id="SSF56112">
    <property type="entry name" value="Protein kinase-like (PK-like)"/>
    <property type="match status" value="1"/>
</dbReference>
<protein>
    <submittedName>
        <fullName evidence="1">Aminoglycoside phosphotransferase</fullName>
    </submittedName>
</protein>
<dbReference type="RefSeq" id="WP_067135634.1">
    <property type="nucleotide sequence ID" value="NZ_KQ948230.1"/>
</dbReference>
<dbReference type="EMBL" id="LMWN01000065">
    <property type="protein sequence ID" value="KUM99367.1"/>
    <property type="molecule type" value="Genomic_DNA"/>
</dbReference>
<name>A0A117PYJ7_9ACTN</name>
<organism evidence="1 2">
    <name type="scientific">Streptomyces yokosukanensis</name>
    <dbReference type="NCBI Taxonomy" id="67386"/>
    <lineage>
        <taxon>Bacteria</taxon>
        <taxon>Bacillati</taxon>
        <taxon>Actinomycetota</taxon>
        <taxon>Actinomycetes</taxon>
        <taxon>Kitasatosporales</taxon>
        <taxon>Streptomycetaceae</taxon>
        <taxon>Streptomyces</taxon>
    </lineage>
</organism>
<dbReference type="OrthoDB" id="21342at2"/>
<keyword evidence="1" id="KW-0808">Transferase</keyword>
<comment type="caution">
    <text evidence="1">The sequence shown here is derived from an EMBL/GenBank/DDBJ whole genome shotgun (WGS) entry which is preliminary data.</text>
</comment>
<accession>A0A117PYJ7</accession>
<keyword evidence="2" id="KW-1185">Reference proteome</keyword>
<proteinExistence type="predicted"/>
<reference evidence="1 2" key="1">
    <citation type="submission" date="2015-10" db="EMBL/GenBank/DDBJ databases">
        <title>Draft genome sequence of Streptomyces yokosukanensis DSM 40224, type strain for the species Streptomyces yokosukanensis.</title>
        <authorList>
            <person name="Ruckert C."/>
            <person name="Winkler A."/>
            <person name="Kalinowski J."/>
            <person name="Kampfer P."/>
            <person name="Glaeser S."/>
        </authorList>
    </citation>
    <scope>NUCLEOTIDE SEQUENCE [LARGE SCALE GENOMIC DNA]</scope>
    <source>
        <strain evidence="1 2">DSM 40224</strain>
    </source>
</reference>
<sequence length="278" mass="31025">MITLSDDPRLSLARGALGAVRIVHDPTLPPRVLRLVDADGNEFFAKQHSERDRYIRELHAYLAWGAHLIGHVPRVVGRQDRTCTLLLTAVRGVRADAVAPGSPEEEQAHYDAGRVLGKLHHATSVPRTGAIGTELAQRLRDWIARADRAGLISTAERDRMGHSADVLANTLMDSAVCHLDYQPRNWLLGDAFGMCDFEHMRRDARIRDFARLEFRRWQAAPYLRTAFFAGYGTPLNDTEQRLLESFGAIEAVTALVRGHEQDDLALSTHGRTVLARLA</sequence>
<gene>
    <name evidence="1" type="ORF">AQI95_39730</name>
</gene>
<dbReference type="GO" id="GO:0016740">
    <property type="term" value="F:transferase activity"/>
    <property type="evidence" value="ECO:0007669"/>
    <property type="project" value="UniProtKB-KW"/>
</dbReference>
<evidence type="ECO:0000313" key="2">
    <source>
        <dbReference type="Proteomes" id="UP000053127"/>
    </source>
</evidence>